<accession>A0AAP0HXZ2</accession>
<dbReference type="EMBL" id="JBBNAG010000010">
    <property type="protein sequence ID" value="KAK9100696.1"/>
    <property type="molecule type" value="Genomic_DNA"/>
</dbReference>
<reference evidence="2 3" key="1">
    <citation type="submission" date="2024-01" db="EMBL/GenBank/DDBJ databases">
        <title>Genome assemblies of Stephania.</title>
        <authorList>
            <person name="Yang L."/>
        </authorList>
    </citation>
    <scope>NUCLEOTIDE SEQUENCE [LARGE SCALE GENOMIC DNA]</scope>
    <source>
        <strain evidence="2">JXDWG</strain>
        <tissue evidence="2">Leaf</tissue>
    </source>
</reference>
<feature type="compositionally biased region" description="Polar residues" evidence="1">
    <location>
        <begin position="97"/>
        <end position="108"/>
    </location>
</feature>
<comment type="caution">
    <text evidence="2">The sequence shown here is derived from an EMBL/GenBank/DDBJ whole genome shotgun (WGS) entry which is preliminary data.</text>
</comment>
<name>A0AAP0HXZ2_9MAGN</name>
<keyword evidence="3" id="KW-1185">Reference proteome</keyword>
<evidence type="ECO:0000313" key="3">
    <source>
        <dbReference type="Proteomes" id="UP001419268"/>
    </source>
</evidence>
<dbReference type="Proteomes" id="UP001419268">
    <property type="component" value="Unassembled WGS sequence"/>
</dbReference>
<evidence type="ECO:0000256" key="1">
    <source>
        <dbReference type="SAM" id="MobiDB-lite"/>
    </source>
</evidence>
<protein>
    <submittedName>
        <fullName evidence="2">Uncharacterized protein</fullName>
    </submittedName>
</protein>
<evidence type="ECO:0000313" key="2">
    <source>
        <dbReference type="EMBL" id="KAK9100696.1"/>
    </source>
</evidence>
<organism evidence="2 3">
    <name type="scientific">Stephania cephalantha</name>
    <dbReference type="NCBI Taxonomy" id="152367"/>
    <lineage>
        <taxon>Eukaryota</taxon>
        <taxon>Viridiplantae</taxon>
        <taxon>Streptophyta</taxon>
        <taxon>Embryophyta</taxon>
        <taxon>Tracheophyta</taxon>
        <taxon>Spermatophyta</taxon>
        <taxon>Magnoliopsida</taxon>
        <taxon>Ranunculales</taxon>
        <taxon>Menispermaceae</taxon>
        <taxon>Menispermoideae</taxon>
        <taxon>Cissampelideae</taxon>
        <taxon>Stephania</taxon>
    </lineage>
</organism>
<feature type="region of interest" description="Disordered" evidence="1">
    <location>
        <begin position="97"/>
        <end position="129"/>
    </location>
</feature>
<proteinExistence type="predicted"/>
<dbReference type="AlphaFoldDB" id="A0AAP0HXZ2"/>
<sequence>MSPKQVAIAESSPTLVTKLNANAITRKKTSPPVPVSLDFDDEVGLWIRAAQPARKPRTKTTDSREKSEIQRFAAHHKSHFDVLASQDLETPNDSIMKISLQSGESSKATPKVKIPTDLGSTKSKKPHGK</sequence>
<gene>
    <name evidence="2" type="ORF">Scep_024126</name>
</gene>